<evidence type="ECO:0000313" key="2">
    <source>
        <dbReference type="EMBL" id="MOY42423.1"/>
    </source>
</evidence>
<accession>A0A4D5RYL2</accession>
<keyword evidence="1" id="KW-0472">Membrane</keyword>
<sequence>MSIFLFRIFFQRLYNSLIISIFAECLDTLSAMFVGRCYGVVRYIGNILLLNIITNLSIGSNIVFLSTYLK</sequence>
<proteinExistence type="predicted"/>
<reference evidence="2" key="1">
    <citation type="submission" date="2019-04" db="EMBL/GenBank/DDBJ databases">
        <title>An insight into the mialome of Ixodes scapularis.</title>
        <authorList>
            <person name="Ribeiro J.M."/>
            <person name="Mather T.N."/>
            <person name="Karim S."/>
        </authorList>
    </citation>
    <scope>NUCLEOTIDE SEQUENCE</scope>
</reference>
<keyword evidence="1" id="KW-1133">Transmembrane helix</keyword>
<dbReference type="AlphaFoldDB" id="A0A4D5RYL2"/>
<keyword evidence="1" id="KW-0812">Transmembrane</keyword>
<evidence type="ECO:0000256" key="1">
    <source>
        <dbReference type="SAM" id="Phobius"/>
    </source>
</evidence>
<feature type="transmembrane region" description="Helical" evidence="1">
    <location>
        <begin position="47"/>
        <end position="69"/>
    </location>
</feature>
<protein>
    <submittedName>
        <fullName evidence="2">Uncharacterized protein</fullName>
    </submittedName>
</protein>
<dbReference type="EMBL" id="GHJT01008452">
    <property type="protein sequence ID" value="MOY42423.1"/>
    <property type="molecule type" value="Transcribed_RNA"/>
</dbReference>
<organism evidence="2">
    <name type="scientific">Ixodes scapularis</name>
    <name type="common">Black-legged tick</name>
    <name type="synonym">Deer tick</name>
    <dbReference type="NCBI Taxonomy" id="6945"/>
    <lineage>
        <taxon>Eukaryota</taxon>
        <taxon>Metazoa</taxon>
        <taxon>Ecdysozoa</taxon>
        <taxon>Arthropoda</taxon>
        <taxon>Chelicerata</taxon>
        <taxon>Arachnida</taxon>
        <taxon>Acari</taxon>
        <taxon>Parasitiformes</taxon>
        <taxon>Ixodida</taxon>
        <taxon>Ixodoidea</taxon>
        <taxon>Ixodidae</taxon>
        <taxon>Ixodinae</taxon>
        <taxon>Ixodes</taxon>
    </lineage>
</organism>
<feature type="transmembrane region" description="Helical" evidence="1">
    <location>
        <begin position="12"/>
        <end position="35"/>
    </location>
</feature>
<name>A0A4D5RYL2_IXOSC</name>